<evidence type="ECO:0000256" key="1">
    <source>
        <dbReference type="SAM" id="SignalP"/>
    </source>
</evidence>
<evidence type="ECO:0000313" key="2">
    <source>
        <dbReference type="EMBL" id="JAS06262.1"/>
    </source>
</evidence>
<gene>
    <name evidence="2" type="ORF">g.6068</name>
</gene>
<keyword evidence="1" id="KW-0732">Signal</keyword>
<organism evidence="2">
    <name type="scientific">Clastoptera arizonana</name>
    <name type="common">Arizona spittle bug</name>
    <dbReference type="NCBI Taxonomy" id="38151"/>
    <lineage>
        <taxon>Eukaryota</taxon>
        <taxon>Metazoa</taxon>
        <taxon>Ecdysozoa</taxon>
        <taxon>Arthropoda</taxon>
        <taxon>Hexapoda</taxon>
        <taxon>Insecta</taxon>
        <taxon>Pterygota</taxon>
        <taxon>Neoptera</taxon>
        <taxon>Paraneoptera</taxon>
        <taxon>Hemiptera</taxon>
        <taxon>Auchenorrhyncha</taxon>
        <taxon>Cercopoidea</taxon>
        <taxon>Clastopteridae</taxon>
        <taxon>Clastoptera</taxon>
    </lineage>
</organism>
<dbReference type="AlphaFoldDB" id="A0A1B6BYA5"/>
<feature type="chain" id="PRO_5008579947" description="Lipocalin/cytosolic fatty-acid binding domain-containing protein" evidence="1">
    <location>
        <begin position="18"/>
        <end position="222"/>
    </location>
</feature>
<proteinExistence type="predicted"/>
<name>A0A1B6BYA5_9HEMI</name>
<accession>A0A1B6BYA5</accession>
<protein>
    <recommendedName>
        <fullName evidence="3">Lipocalin/cytosolic fatty-acid binding domain-containing protein</fullName>
    </recommendedName>
</protein>
<evidence type="ECO:0008006" key="3">
    <source>
        <dbReference type="Google" id="ProtNLM"/>
    </source>
</evidence>
<sequence length="222" mass="24321">MIAKYLLLATLVTYCWADPVPESLSSDKDDPIPIVSGNPLLNTNLRTSTPKNPYATVGKCDKLLKKALPGFDINQLANTAIYNYVYSTSLDNADCATGSIYGDDEIGFRGTASVVQNRKPTNFLYDLSPNDDGTIDETLTLDDDSEYNFKLVPLALDSKTGVFYYARCSNEGLSKSDSRSIVINQCNSRSIKARKIAEAFAKRDSLAGFEGDNLSKVKQCPK</sequence>
<reference evidence="2" key="1">
    <citation type="submission" date="2015-12" db="EMBL/GenBank/DDBJ databases">
        <title>De novo transcriptome assembly of four potential Pierce s Disease insect vectors from Arizona vineyards.</title>
        <authorList>
            <person name="Tassone E.E."/>
        </authorList>
    </citation>
    <scope>NUCLEOTIDE SEQUENCE</scope>
</reference>
<dbReference type="EMBL" id="GEDC01031036">
    <property type="protein sequence ID" value="JAS06262.1"/>
    <property type="molecule type" value="Transcribed_RNA"/>
</dbReference>
<feature type="signal peptide" evidence="1">
    <location>
        <begin position="1"/>
        <end position="17"/>
    </location>
</feature>